<organism evidence="2 3">
    <name type="scientific">Mycena belliarum</name>
    <dbReference type="NCBI Taxonomy" id="1033014"/>
    <lineage>
        <taxon>Eukaryota</taxon>
        <taxon>Fungi</taxon>
        <taxon>Dikarya</taxon>
        <taxon>Basidiomycota</taxon>
        <taxon>Agaricomycotina</taxon>
        <taxon>Agaricomycetes</taxon>
        <taxon>Agaricomycetidae</taxon>
        <taxon>Agaricales</taxon>
        <taxon>Marasmiineae</taxon>
        <taxon>Mycenaceae</taxon>
        <taxon>Mycena</taxon>
    </lineage>
</organism>
<proteinExistence type="predicted"/>
<accession>A0AAD6XV28</accession>
<feature type="compositionally biased region" description="Acidic residues" evidence="1">
    <location>
        <begin position="367"/>
        <end position="382"/>
    </location>
</feature>
<feature type="compositionally biased region" description="Polar residues" evidence="1">
    <location>
        <begin position="71"/>
        <end position="95"/>
    </location>
</feature>
<feature type="compositionally biased region" description="Polar residues" evidence="1">
    <location>
        <begin position="226"/>
        <end position="235"/>
    </location>
</feature>
<feature type="compositionally biased region" description="Basic residues" evidence="1">
    <location>
        <begin position="316"/>
        <end position="336"/>
    </location>
</feature>
<feature type="region of interest" description="Disordered" evidence="1">
    <location>
        <begin position="207"/>
        <end position="404"/>
    </location>
</feature>
<keyword evidence="3" id="KW-1185">Reference proteome</keyword>
<reference evidence="2" key="1">
    <citation type="submission" date="2023-03" db="EMBL/GenBank/DDBJ databases">
        <title>Massive genome expansion in bonnet fungi (Mycena s.s.) driven by repeated elements and novel gene families across ecological guilds.</title>
        <authorList>
            <consortium name="Lawrence Berkeley National Laboratory"/>
            <person name="Harder C.B."/>
            <person name="Miyauchi S."/>
            <person name="Viragh M."/>
            <person name="Kuo A."/>
            <person name="Thoen E."/>
            <person name="Andreopoulos B."/>
            <person name="Lu D."/>
            <person name="Skrede I."/>
            <person name="Drula E."/>
            <person name="Henrissat B."/>
            <person name="Morin E."/>
            <person name="Kohler A."/>
            <person name="Barry K."/>
            <person name="LaButti K."/>
            <person name="Morin E."/>
            <person name="Salamov A."/>
            <person name="Lipzen A."/>
            <person name="Mereny Z."/>
            <person name="Hegedus B."/>
            <person name="Baldrian P."/>
            <person name="Stursova M."/>
            <person name="Weitz H."/>
            <person name="Taylor A."/>
            <person name="Grigoriev I.V."/>
            <person name="Nagy L.G."/>
            <person name="Martin F."/>
            <person name="Kauserud H."/>
        </authorList>
    </citation>
    <scope>NUCLEOTIDE SEQUENCE</scope>
    <source>
        <strain evidence="2">CBHHK173m</strain>
    </source>
</reference>
<dbReference type="AlphaFoldDB" id="A0AAD6XV28"/>
<comment type="caution">
    <text evidence="2">The sequence shown here is derived from an EMBL/GenBank/DDBJ whole genome shotgun (WGS) entry which is preliminary data.</text>
</comment>
<evidence type="ECO:0000313" key="3">
    <source>
        <dbReference type="Proteomes" id="UP001222325"/>
    </source>
</evidence>
<protein>
    <submittedName>
        <fullName evidence="2">Uncharacterized protein</fullName>
    </submittedName>
</protein>
<dbReference type="Gene3D" id="3.60.130.30">
    <property type="match status" value="1"/>
</dbReference>
<dbReference type="Proteomes" id="UP001222325">
    <property type="component" value="Unassembled WGS sequence"/>
</dbReference>
<evidence type="ECO:0000256" key="1">
    <source>
        <dbReference type="SAM" id="MobiDB-lite"/>
    </source>
</evidence>
<dbReference type="EMBL" id="JARJCN010000013">
    <property type="protein sequence ID" value="KAJ7095133.1"/>
    <property type="molecule type" value="Genomic_DNA"/>
</dbReference>
<feature type="compositionally biased region" description="Basic and acidic residues" evidence="1">
    <location>
        <begin position="284"/>
        <end position="303"/>
    </location>
</feature>
<feature type="region of interest" description="Disordered" evidence="1">
    <location>
        <begin position="436"/>
        <end position="455"/>
    </location>
</feature>
<feature type="compositionally biased region" description="Low complexity" evidence="1">
    <location>
        <begin position="436"/>
        <end position="446"/>
    </location>
</feature>
<feature type="region of interest" description="Disordered" evidence="1">
    <location>
        <begin position="63"/>
        <end position="168"/>
    </location>
</feature>
<gene>
    <name evidence="2" type="ORF">B0H15DRAFT_828215</name>
</gene>
<sequence length="1015" mass="111468">MLLEIDDDDAAILFAELRRRSDLSQPRAAALERVKSSLVAEGQRRHLRWVVVDEDMEMGVPEPLLGGIASRGSNASPPSNIRQAPNPKSSAANTRSQTPPPLLSSPTSASCLGGPQHAPRSSPCTPVRPHSARPMRSLRQPLGQLSNTPQHEQEKENDPDPFTDRTIAIFPPPLLQGRFLLSSAPEPSTTLLSPALGAPIRLLSPLRFPTPTPSSASTSPSRITARPSSPASTLVGSAAVSPEKVALTEDSNASVLGKRGREDSEVDAGGDQKTTRGSKRPRPRGVEDDADYRGRGEGNHKDDEDGDEQDGEASPHHARRLRGGRGQQPRRRRRSRTPCPRGGNRPRVDVPRPGPQARTIEEVQRELEEELNGGDGAGDVDEQQPGGANERWSTSAPPPNLSARTSKPIVWLSYVMTSPERQDKLIALLNGLSNAPNPTPTASAPSDEPAPTSESVSIKALANLCGALEDGSVLNDFRQLMSFMNLALYIQWRKTAGPGHKKVTYASLAREVANPRITGDRLSRWFTAGSRVVYVAAASSLYIVPMLAAAGMKTDFCFKYTCRQVQVLAFALCNPAPPDGTYSLMVSCGKLIRDVIAPQMALIKQLSSALEERTFRVIVPGTEPRTVPFSNVAELNGILRRFNVNFYALPAPDPVWDCLNREMLRPSLAHIFPPSHLDDSCIAEEIKIVSPLQVKNTKCPVTKQNTDSWTLAERAKASKAREMGDITELKAEIAKLHAGGVKTKDTYICIDTKICDGKVLHIRGQDNKLIALVATNILDTLPHLDTTLLAQLASVMEGEVYAEKSKGIDQSFVAWHCQIYNRYSQNGSDAPKDVHPNYVQKKGKRNANTSQRVPYASKEVEENPEEAAMLQEMIHLLTIIAEHHVKKFLPEDYEELKIFVTRLPLNERSLAYPFGGFVINISVSTKGHRDRFDKLFCVVIPFGYWTGGELCLFEPGFVFRLKSWDLLIFASCDVTHFNLDFDGVRLSLVLHSDKYGDKWVRSGNGWLSNGEEDSD</sequence>
<evidence type="ECO:0000313" key="2">
    <source>
        <dbReference type="EMBL" id="KAJ7095133.1"/>
    </source>
</evidence>
<feature type="region of interest" description="Disordered" evidence="1">
    <location>
        <begin position="828"/>
        <end position="858"/>
    </location>
</feature>
<name>A0AAD6XV28_9AGAR</name>